<proteinExistence type="predicted"/>
<accession>A0A2N7LA02</accession>
<reference evidence="3" key="1">
    <citation type="submission" date="2016-07" db="EMBL/GenBank/DDBJ databases">
        <title>Nontailed viruses are major unrecognized killers of bacteria in the ocean.</title>
        <authorList>
            <person name="Kauffman K."/>
            <person name="Hussain F."/>
            <person name="Yang J."/>
            <person name="Arevalo P."/>
            <person name="Brown J."/>
            <person name="Cutler M."/>
            <person name="Kelly L."/>
            <person name="Polz M.F."/>
        </authorList>
    </citation>
    <scope>NUCLEOTIDE SEQUENCE [LARGE SCALE GENOMIC DNA]</scope>
    <source>
        <strain evidence="3">10N.261.45.A10</strain>
    </source>
</reference>
<dbReference type="EMBL" id="MDAL01000022">
    <property type="protein sequence ID" value="PMN91342.1"/>
    <property type="molecule type" value="Genomic_DNA"/>
</dbReference>
<feature type="transmembrane region" description="Helical" evidence="1">
    <location>
        <begin position="115"/>
        <end position="136"/>
    </location>
</feature>
<dbReference type="AlphaFoldDB" id="A0A2N7LA02"/>
<evidence type="ECO:0000256" key="1">
    <source>
        <dbReference type="SAM" id="Phobius"/>
    </source>
</evidence>
<dbReference type="Proteomes" id="UP000235387">
    <property type="component" value="Unassembled WGS sequence"/>
</dbReference>
<gene>
    <name evidence="2" type="ORF">BCT23_17690</name>
</gene>
<name>A0A2N7LA02_9GAMM</name>
<keyword evidence="1" id="KW-1133">Transmembrane helix</keyword>
<comment type="caution">
    <text evidence="2">The sequence shown here is derived from an EMBL/GenBank/DDBJ whole genome shotgun (WGS) entry which is preliminary data.</text>
</comment>
<dbReference type="RefSeq" id="WP_102391094.1">
    <property type="nucleotide sequence ID" value="NZ_MDAL01000022.1"/>
</dbReference>
<keyword evidence="1" id="KW-0472">Membrane</keyword>
<evidence type="ECO:0000313" key="3">
    <source>
        <dbReference type="Proteomes" id="UP000235387"/>
    </source>
</evidence>
<evidence type="ECO:0000313" key="2">
    <source>
        <dbReference type="EMBL" id="PMN91342.1"/>
    </source>
</evidence>
<sequence>MMIFMIAVLILTPIYIYWRMRVASNERVKVASSLDAYLQEDQPEDIKRILVSAYHDSRDPFISVKIAYSFISKRNEPSFIESQKGIKHHLDSYSEEQKKAFNRQFAMIMLVNVKMAPITNFLVALVIAIVAFARILRSRLDRIPTYEEPKRDLAAYYYANEA</sequence>
<keyword evidence="1" id="KW-0812">Transmembrane</keyword>
<protein>
    <submittedName>
        <fullName evidence="2">Uncharacterized protein</fullName>
    </submittedName>
</protein>
<organism evidence="2 3">
    <name type="scientific">Enterovibrio norvegicus</name>
    <dbReference type="NCBI Taxonomy" id="188144"/>
    <lineage>
        <taxon>Bacteria</taxon>
        <taxon>Pseudomonadati</taxon>
        <taxon>Pseudomonadota</taxon>
        <taxon>Gammaproteobacteria</taxon>
        <taxon>Vibrionales</taxon>
        <taxon>Vibrionaceae</taxon>
        <taxon>Enterovibrio</taxon>
    </lineage>
</organism>